<dbReference type="AlphaFoldDB" id="A0A239WZC4"/>
<evidence type="ECO:0000313" key="4">
    <source>
        <dbReference type="EMBL" id="SNV39516.1"/>
    </source>
</evidence>
<dbReference type="Proteomes" id="UP000215144">
    <property type="component" value="Chromosome 1"/>
</dbReference>
<keyword evidence="4" id="KW-0378">Hydrolase</keyword>
<evidence type="ECO:0000256" key="1">
    <source>
        <dbReference type="ARBA" id="ARBA00009067"/>
    </source>
</evidence>
<reference evidence="4 5" key="1">
    <citation type="submission" date="2017-06" db="EMBL/GenBank/DDBJ databases">
        <authorList>
            <consortium name="Pathogen Informatics"/>
        </authorList>
    </citation>
    <scope>NUCLEOTIDE SEQUENCE [LARGE SCALE GENOMIC DNA]</scope>
    <source>
        <strain evidence="4 5">NCTC11291</strain>
    </source>
</reference>
<dbReference type="OrthoDB" id="8607342at2"/>
<feature type="domain" description="CAAX prenyl protease 2/Lysostaphin resistance protein A-like" evidence="3">
    <location>
        <begin position="2"/>
        <end position="82"/>
    </location>
</feature>
<keyword evidence="4" id="KW-0645">Protease</keyword>
<protein>
    <submittedName>
        <fullName evidence="4">CAAX amino terminal membrane protease family protein</fullName>
    </submittedName>
</protein>
<comment type="similarity">
    <text evidence="1">Belongs to the UPF0177 family.</text>
</comment>
<dbReference type="Pfam" id="PF02517">
    <property type="entry name" value="Rce1-like"/>
    <property type="match status" value="1"/>
</dbReference>
<keyword evidence="2" id="KW-1133">Transmembrane helix</keyword>
<organism evidence="4 5">
    <name type="scientific">Streptococcus acidominimus</name>
    <dbReference type="NCBI Taxonomy" id="1326"/>
    <lineage>
        <taxon>Bacteria</taxon>
        <taxon>Bacillati</taxon>
        <taxon>Bacillota</taxon>
        <taxon>Bacilli</taxon>
        <taxon>Lactobacillales</taxon>
        <taxon>Streptococcaceae</taxon>
        <taxon>Streptococcus</taxon>
    </lineage>
</organism>
<dbReference type="GO" id="GO:0006508">
    <property type="term" value="P:proteolysis"/>
    <property type="evidence" value="ECO:0007669"/>
    <property type="project" value="UniProtKB-KW"/>
</dbReference>
<sequence>MGPTLEKLLYRGLLMAPFLNRQTYGLDMIASASLFSLIHLYQYPWSANAFVIYFVYGLGFAGIYRFSKNMSLAILAHVSVNILLSMPYILYLLEV</sequence>
<dbReference type="GO" id="GO:0080120">
    <property type="term" value="P:CAAX-box protein maturation"/>
    <property type="evidence" value="ECO:0007669"/>
    <property type="project" value="UniProtKB-ARBA"/>
</dbReference>
<keyword evidence="2" id="KW-0812">Transmembrane</keyword>
<evidence type="ECO:0000313" key="5">
    <source>
        <dbReference type="Proteomes" id="UP000215144"/>
    </source>
</evidence>
<dbReference type="EMBL" id="LT906454">
    <property type="protein sequence ID" value="SNV39516.1"/>
    <property type="molecule type" value="Genomic_DNA"/>
</dbReference>
<name>A0A239WZC4_STRAI</name>
<proteinExistence type="inferred from homology"/>
<accession>A0A239WZC4</accession>
<evidence type="ECO:0000259" key="3">
    <source>
        <dbReference type="Pfam" id="PF02517"/>
    </source>
</evidence>
<evidence type="ECO:0000256" key="2">
    <source>
        <dbReference type="SAM" id="Phobius"/>
    </source>
</evidence>
<dbReference type="InterPro" id="IPR003675">
    <property type="entry name" value="Rce1/LyrA-like_dom"/>
</dbReference>
<dbReference type="GO" id="GO:0004175">
    <property type="term" value="F:endopeptidase activity"/>
    <property type="evidence" value="ECO:0007669"/>
    <property type="project" value="UniProtKB-ARBA"/>
</dbReference>
<feature type="transmembrane region" description="Helical" evidence="2">
    <location>
        <begin position="47"/>
        <end position="66"/>
    </location>
</feature>
<gene>
    <name evidence="4" type="ORF">SAMEA4504048_00988</name>
</gene>
<dbReference type="KEGG" id="saco:SAME_00988"/>
<feature type="transmembrane region" description="Helical" evidence="2">
    <location>
        <begin position="73"/>
        <end position="93"/>
    </location>
</feature>
<keyword evidence="2" id="KW-0472">Membrane</keyword>